<dbReference type="EMBL" id="CAJHJT010000034">
    <property type="protein sequence ID" value="CAD7006299.1"/>
    <property type="molecule type" value="Genomic_DNA"/>
</dbReference>
<evidence type="ECO:0000313" key="3">
    <source>
        <dbReference type="Proteomes" id="UP000606786"/>
    </source>
</evidence>
<comment type="caution">
    <text evidence="2">The sequence shown here is derived from an EMBL/GenBank/DDBJ whole genome shotgun (WGS) entry which is preliminary data.</text>
</comment>
<evidence type="ECO:0000256" key="1">
    <source>
        <dbReference type="SAM" id="MobiDB-lite"/>
    </source>
</evidence>
<feature type="region of interest" description="Disordered" evidence="1">
    <location>
        <begin position="1"/>
        <end position="23"/>
    </location>
</feature>
<dbReference type="Proteomes" id="UP000606786">
    <property type="component" value="Unassembled WGS sequence"/>
</dbReference>
<protein>
    <submittedName>
        <fullName evidence="2">(Mediterranean fruit fly) hypothetical protein</fullName>
    </submittedName>
</protein>
<name>A0A811V4D3_CERCA</name>
<keyword evidence="3" id="KW-1185">Reference proteome</keyword>
<reference evidence="2" key="1">
    <citation type="submission" date="2020-11" db="EMBL/GenBank/DDBJ databases">
        <authorList>
            <person name="Whitehead M."/>
        </authorList>
    </citation>
    <scope>NUCLEOTIDE SEQUENCE</scope>
    <source>
        <strain evidence="2">EGII</strain>
    </source>
</reference>
<organism evidence="2 3">
    <name type="scientific">Ceratitis capitata</name>
    <name type="common">Mediterranean fruit fly</name>
    <name type="synonym">Tephritis capitata</name>
    <dbReference type="NCBI Taxonomy" id="7213"/>
    <lineage>
        <taxon>Eukaryota</taxon>
        <taxon>Metazoa</taxon>
        <taxon>Ecdysozoa</taxon>
        <taxon>Arthropoda</taxon>
        <taxon>Hexapoda</taxon>
        <taxon>Insecta</taxon>
        <taxon>Pterygota</taxon>
        <taxon>Neoptera</taxon>
        <taxon>Endopterygota</taxon>
        <taxon>Diptera</taxon>
        <taxon>Brachycera</taxon>
        <taxon>Muscomorpha</taxon>
        <taxon>Tephritoidea</taxon>
        <taxon>Tephritidae</taxon>
        <taxon>Ceratitis</taxon>
        <taxon>Ceratitis</taxon>
    </lineage>
</organism>
<accession>A0A811V4D3</accession>
<proteinExistence type="predicted"/>
<gene>
    <name evidence="2" type="ORF">CCAP1982_LOCUS14621</name>
</gene>
<sequence length="72" mass="8308">MPPGHTQLDTKVGFSSENKPDDENKCFICKTGIKDFATESFFRGRNLYFHQSCANVMSSYRLNKDLQQQQQT</sequence>
<feature type="compositionally biased region" description="Polar residues" evidence="1">
    <location>
        <begin position="7"/>
        <end position="17"/>
    </location>
</feature>
<evidence type="ECO:0000313" key="2">
    <source>
        <dbReference type="EMBL" id="CAD7006299.1"/>
    </source>
</evidence>
<dbReference type="OrthoDB" id="6270329at2759"/>
<dbReference type="AlphaFoldDB" id="A0A811V4D3"/>